<accession>A0A7R8VM37</accession>
<reference evidence="3" key="1">
    <citation type="submission" date="2020-11" db="EMBL/GenBank/DDBJ databases">
        <authorList>
            <person name="Tran Van P."/>
        </authorList>
    </citation>
    <scope>NUCLEOTIDE SEQUENCE</scope>
</reference>
<organism evidence="3">
    <name type="scientific">Timema douglasi</name>
    <name type="common">Walking stick</name>
    <dbReference type="NCBI Taxonomy" id="61478"/>
    <lineage>
        <taxon>Eukaryota</taxon>
        <taxon>Metazoa</taxon>
        <taxon>Ecdysozoa</taxon>
        <taxon>Arthropoda</taxon>
        <taxon>Hexapoda</taxon>
        <taxon>Insecta</taxon>
        <taxon>Pterygota</taxon>
        <taxon>Neoptera</taxon>
        <taxon>Polyneoptera</taxon>
        <taxon>Phasmatodea</taxon>
        <taxon>Timematodea</taxon>
        <taxon>Timematoidea</taxon>
        <taxon>Timematidae</taxon>
        <taxon>Timema</taxon>
    </lineage>
</organism>
<feature type="domain" description="Cyclin C-terminal" evidence="2">
    <location>
        <begin position="96"/>
        <end position="166"/>
    </location>
</feature>
<gene>
    <name evidence="3" type="ORF">TDIB3V08_LOCUS6228</name>
</gene>
<dbReference type="InterPro" id="IPR004367">
    <property type="entry name" value="Cyclin_C-dom"/>
</dbReference>
<dbReference type="InterPro" id="IPR036915">
    <property type="entry name" value="Cyclin-like_sf"/>
</dbReference>
<feature type="region of interest" description="Disordered" evidence="1">
    <location>
        <begin position="163"/>
        <end position="192"/>
    </location>
</feature>
<evidence type="ECO:0000313" key="3">
    <source>
        <dbReference type="EMBL" id="CAD7199994.1"/>
    </source>
</evidence>
<evidence type="ECO:0000259" key="2">
    <source>
        <dbReference type="Pfam" id="PF02984"/>
    </source>
</evidence>
<evidence type="ECO:0000256" key="1">
    <source>
        <dbReference type="SAM" id="MobiDB-lite"/>
    </source>
</evidence>
<name>A0A7R8VM37_TIMDO</name>
<dbReference type="Gene3D" id="1.10.472.10">
    <property type="entry name" value="Cyclin-like"/>
    <property type="match status" value="1"/>
</dbReference>
<feature type="compositionally biased region" description="Gly residues" evidence="1">
    <location>
        <begin position="169"/>
        <end position="185"/>
    </location>
</feature>
<dbReference type="SUPFAM" id="SSF47954">
    <property type="entry name" value="Cyclin-like"/>
    <property type="match status" value="1"/>
</dbReference>
<dbReference type="EMBL" id="OA567173">
    <property type="protein sequence ID" value="CAD7199994.1"/>
    <property type="molecule type" value="Genomic_DNA"/>
</dbReference>
<dbReference type="AlphaFoldDB" id="A0A7R8VM37"/>
<protein>
    <recommendedName>
        <fullName evidence="2">Cyclin C-terminal domain-containing protein</fullName>
    </recommendedName>
</protein>
<proteinExistence type="predicted"/>
<sequence>MPHILAAVRVPCSVELGRDGMPDNIGEHQLRQPIQVEKQNTTRFLSLALVAVLLPVHELFAYRRARENKPKDSKVASRRDRPKVEWTKSGALRSRFNDYSFSMYTPSIIASSSIAAALHGLDWTTKSSCSLNQLLDLLHRITAIEKDFLQSCLQKIEDMVTRTMSSRSGEGGEGCTSSGNGGGSSGTNSRNNLDHAAANEKVMEHGKAGTPTDVRDVHF</sequence>
<dbReference type="Pfam" id="PF02984">
    <property type="entry name" value="Cyclin_C"/>
    <property type="match status" value="1"/>
</dbReference>